<dbReference type="AlphaFoldDB" id="A0A914I9S9"/>
<feature type="compositionally biased region" description="Polar residues" evidence="1">
    <location>
        <begin position="19"/>
        <end position="30"/>
    </location>
</feature>
<protein>
    <submittedName>
        <fullName evidence="3">Uncharacterized protein</fullName>
    </submittedName>
</protein>
<dbReference type="WBParaSite" id="Gr19_v10_g793.t1">
    <property type="protein sequence ID" value="Gr19_v10_g793.t1"/>
    <property type="gene ID" value="Gr19_v10_g793"/>
</dbReference>
<evidence type="ECO:0000256" key="1">
    <source>
        <dbReference type="SAM" id="MobiDB-lite"/>
    </source>
</evidence>
<feature type="region of interest" description="Disordered" evidence="1">
    <location>
        <begin position="1"/>
        <end position="30"/>
    </location>
</feature>
<keyword evidence="2" id="KW-1185">Reference proteome</keyword>
<feature type="compositionally biased region" description="Basic residues" evidence="1">
    <location>
        <begin position="1"/>
        <end position="11"/>
    </location>
</feature>
<reference evidence="3" key="1">
    <citation type="submission" date="2022-11" db="UniProtKB">
        <authorList>
            <consortium name="WormBaseParasite"/>
        </authorList>
    </citation>
    <scope>IDENTIFICATION</scope>
</reference>
<evidence type="ECO:0000313" key="3">
    <source>
        <dbReference type="WBParaSite" id="Gr19_v10_g793.t1"/>
    </source>
</evidence>
<name>A0A914I9S9_GLORO</name>
<accession>A0A914I9S9</accession>
<organism evidence="2 3">
    <name type="scientific">Globodera rostochiensis</name>
    <name type="common">Golden nematode worm</name>
    <name type="synonym">Heterodera rostochiensis</name>
    <dbReference type="NCBI Taxonomy" id="31243"/>
    <lineage>
        <taxon>Eukaryota</taxon>
        <taxon>Metazoa</taxon>
        <taxon>Ecdysozoa</taxon>
        <taxon>Nematoda</taxon>
        <taxon>Chromadorea</taxon>
        <taxon>Rhabditida</taxon>
        <taxon>Tylenchina</taxon>
        <taxon>Tylenchomorpha</taxon>
        <taxon>Tylenchoidea</taxon>
        <taxon>Heteroderidae</taxon>
        <taxon>Heteroderinae</taxon>
        <taxon>Globodera</taxon>
    </lineage>
</organism>
<proteinExistence type="predicted"/>
<dbReference type="Proteomes" id="UP000887572">
    <property type="component" value="Unplaced"/>
</dbReference>
<sequence length="167" mass="18668">MTEKQPRKRQKKNELFGLKSSNTSSDNGSQKFMDFDGKQCNKLALFAWKSPIFMSSSKRIAFCERPGASVANGAQNGPSAMSKCTVGVDYEAAFLSPFLLDIHPCAYAVQSDLFCALPFPFITKTRLQEHKNNGSNTKEKTRRSWNLLPDPDFLAQCVPGFQQNFAK</sequence>
<evidence type="ECO:0000313" key="2">
    <source>
        <dbReference type="Proteomes" id="UP000887572"/>
    </source>
</evidence>